<evidence type="ECO:0000256" key="1">
    <source>
        <dbReference type="SAM" id="Phobius"/>
    </source>
</evidence>
<keyword evidence="4" id="KW-1185">Reference proteome</keyword>
<dbReference type="PROSITE" id="PS50887">
    <property type="entry name" value="GGDEF"/>
    <property type="match status" value="1"/>
</dbReference>
<evidence type="ECO:0000313" key="3">
    <source>
        <dbReference type="EMBL" id="MDN4475001.1"/>
    </source>
</evidence>
<feature type="transmembrane region" description="Helical" evidence="1">
    <location>
        <begin position="39"/>
        <end position="58"/>
    </location>
</feature>
<organism evidence="3 4">
    <name type="scientific">Demequina litoralis</name>
    <dbReference type="NCBI Taxonomy" id="3051660"/>
    <lineage>
        <taxon>Bacteria</taxon>
        <taxon>Bacillati</taxon>
        <taxon>Actinomycetota</taxon>
        <taxon>Actinomycetes</taxon>
        <taxon>Micrococcales</taxon>
        <taxon>Demequinaceae</taxon>
        <taxon>Demequina</taxon>
    </lineage>
</organism>
<dbReference type="InterPro" id="IPR029787">
    <property type="entry name" value="Nucleotide_cyclase"/>
</dbReference>
<comment type="caution">
    <text evidence="3">The sequence shown here is derived from an EMBL/GenBank/DDBJ whole genome shotgun (WGS) entry which is preliminary data.</text>
</comment>
<feature type="transmembrane region" description="Helical" evidence="1">
    <location>
        <begin position="70"/>
        <end position="88"/>
    </location>
</feature>
<dbReference type="SMART" id="SM00267">
    <property type="entry name" value="GGDEF"/>
    <property type="match status" value="1"/>
</dbReference>
<protein>
    <submittedName>
        <fullName evidence="3">GGDEF domain-containing protein</fullName>
        <ecNumber evidence="3">2.7.7.65</ecNumber>
    </submittedName>
</protein>
<dbReference type="Pfam" id="PF00990">
    <property type="entry name" value="GGDEF"/>
    <property type="match status" value="1"/>
</dbReference>
<accession>A0ABT8G775</accession>
<dbReference type="InterPro" id="IPR000160">
    <property type="entry name" value="GGDEF_dom"/>
</dbReference>
<keyword evidence="3" id="KW-0808">Transferase</keyword>
<dbReference type="Pfam" id="PF20967">
    <property type="entry name" value="MASE7"/>
    <property type="match status" value="1"/>
</dbReference>
<proteinExistence type="predicted"/>
<dbReference type="Proteomes" id="UP001172728">
    <property type="component" value="Unassembled WGS sequence"/>
</dbReference>
<dbReference type="CDD" id="cd01949">
    <property type="entry name" value="GGDEF"/>
    <property type="match status" value="1"/>
</dbReference>
<sequence>MEGDERQGRASRLPALLSTFFERRAGGLSGAQGSSAGTVHTFALLSIVSTLGFTVRYMGDPDLAGGPLPWLNGVLVATFGVVLVLISLGRQLAGAVVYLAASTLGTVLMALMFGWSSGHHLYLITASQLVFLMFTDRQRGWRWLFVLLSAAAFLVAQLGAPGLGAYGDAARVGTDFALNAVGTATLMFVLSVVAQHRAGAAREEARRQAERAEYLANTDPLTGLANRRPVMARLEELAAADGRTYAVAIADLDRFKQLNDVYGHACGDRVLAALGERLRGQVRVTDQLGRWGGEEFIVVLADTSLADAAVMMERMRRIVGESPVACGDHTHRVTVSVGISEGVADRASHRVVKRADDALYDAKLAGRDRVRTRPYDDAPTAATPIVRRIR</sequence>
<feature type="transmembrane region" description="Helical" evidence="1">
    <location>
        <begin position="95"/>
        <end position="113"/>
    </location>
</feature>
<keyword evidence="1" id="KW-0812">Transmembrane</keyword>
<keyword evidence="1" id="KW-0472">Membrane</keyword>
<dbReference type="GO" id="GO:0052621">
    <property type="term" value="F:diguanylate cyclase activity"/>
    <property type="evidence" value="ECO:0007669"/>
    <property type="project" value="UniProtKB-EC"/>
</dbReference>
<feature type="transmembrane region" description="Helical" evidence="1">
    <location>
        <begin position="143"/>
        <end position="164"/>
    </location>
</feature>
<feature type="transmembrane region" description="Helical" evidence="1">
    <location>
        <begin position="176"/>
        <end position="194"/>
    </location>
</feature>
<dbReference type="PANTHER" id="PTHR45138:SF9">
    <property type="entry name" value="DIGUANYLATE CYCLASE DGCM-RELATED"/>
    <property type="match status" value="1"/>
</dbReference>
<keyword evidence="3" id="KW-0548">Nucleotidyltransferase</keyword>
<dbReference type="EMBL" id="JAUHPW010000002">
    <property type="protein sequence ID" value="MDN4475001.1"/>
    <property type="molecule type" value="Genomic_DNA"/>
</dbReference>
<dbReference type="InterPro" id="IPR050469">
    <property type="entry name" value="Diguanylate_Cyclase"/>
</dbReference>
<dbReference type="SUPFAM" id="SSF55073">
    <property type="entry name" value="Nucleotide cyclase"/>
    <property type="match status" value="1"/>
</dbReference>
<dbReference type="InterPro" id="IPR043128">
    <property type="entry name" value="Rev_trsase/Diguanyl_cyclase"/>
</dbReference>
<evidence type="ECO:0000259" key="2">
    <source>
        <dbReference type="PROSITE" id="PS50887"/>
    </source>
</evidence>
<gene>
    <name evidence="3" type="ORF">QQX09_03915</name>
</gene>
<dbReference type="EC" id="2.7.7.65" evidence="3"/>
<feature type="domain" description="GGDEF" evidence="2">
    <location>
        <begin position="243"/>
        <end position="375"/>
    </location>
</feature>
<reference evidence="3" key="1">
    <citation type="submission" date="2023-06" db="EMBL/GenBank/DDBJ databases">
        <title>Sysu t00192.</title>
        <authorList>
            <person name="Gao L."/>
            <person name="Fang B.-Z."/>
            <person name="Li W.-J."/>
        </authorList>
    </citation>
    <scope>NUCLEOTIDE SEQUENCE</scope>
    <source>
        <strain evidence="3">SYSU T00192</strain>
    </source>
</reference>
<dbReference type="RefSeq" id="WP_301131448.1">
    <property type="nucleotide sequence ID" value="NZ_JAUHPW010000002.1"/>
</dbReference>
<dbReference type="PANTHER" id="PTHR45138">
    <property type="entry name" value="REGULATORY COMPONENTS OF SENSORY TRANSDUCTION SYSTEM"/>
    <property type="match status" value="1"/>
</dbReference>
<name>A0ABT8G775_9MICO</name>
<keyword evidence="1" id="KW-1133">Transmembrane helix</keyword>
<evidence type="ECO:0000313" key="4">
    <source>
        <dbReference type="Proteomes" id="UP001172728"/>
    </source>
</evidence>
<dbReference type="Gene3D" id="3.30.70.270">
    <property type="match status" value="1"/>
</dbReference>
<dbReference type="InterPro" id="IPR048432">
    <property type="entry name" value="MASE7"/>
</dbReference>
<dbReference type="NCBIfam" id="TIGR00254">
    <property type="entry name" value="GGDEF"/>
    <property type="match status" value="1"/>
</dbReference>